<keyword evidence="2" id="KW-1185">Reference proteome</keyword>
<gene>
    <name evidence="1" type="ORF">ALC53_12606</name>
</gene>
<evidence type="ECO:0000313" key="2">
    <source>
        <dbReference type="Proteomes" id="UP000078540"/>
    </source>
</evidence>
<name>A0A151HZH3_9HYME</name>
<organism evidence="1 2">
    <name type="scientific">Atta colombica</name>
    <dbReference type="NCBI Taxonomy" id="520822"/>
    <lineage>
        <taxon>Eukaryota</taxon>
        <taxon>Metazoa</taxon>
        <taxon>Ecdysozoa</taxon>
        <taxon>Arthropoda</taxon>
        <taxon>Hexapoda</taxon>
        <taxon>Insecta</taxon>
        <taxon>Pterygota</taxon>
        <taxon>Neoptera</taxon>
        <taxon>Endopterygota</taxon>
        <taxon>Hymenoptera</taxon>
        <taxon>Apocrita</taxon>
        <taxon>Aculeata</taxon>
        <taxon>Formicoidea</taxon>
        <taxon>Formicidae</taxon>
        <taxon>Myrmicinae</taxon>
        <taxon>Atta</taxon>
    </lineage>
</organism>
<dbReference type="EMBL" id="KQ976712">
    <property type="protein sequence ID" value="KYM76996.1"/>
    <property type="molecule type" value="Genomic_DNA"/>
</dbReference>
<proteinExistence type="predicted"/>
<evidence type="ECO:0000313" key="1">
    <source>
        <dbReference type="EMBL" id="KYM76996.1"/>
    </source>
</evidence>
<sequence>MKERHYGKTKCRLLVSRSNDSSSRTTLFINALNAPGLQARDFSPLSTFITGPGPVTTVEREQRCAFRYPQALWPANGRDYDLRTA</sequence>
<reference evidence="1 2" key="1">
    <citation type="submission" date="2015-09" db="EMBL/GenBank/DDBJ databases">
        <title>Atta colombica WGS genome.</title>
        <authorList>
            <person name="Nygaard S."/>
            <person name="Hu H."/>
            <person name="Boomsma J."/>
            <person name="Zhang G."/>
        </authorList>
    </citation>
    <scope>NUCLEOTIDE SEQUENCE [LARGE SCALE GENOMIC DNA]</scope>
    <source>
        <strain evidence="1">Treedump-2</strain>
        <tissue evidence="1">Whole body</tissue>
    </source>
</reference>
<dbReference type="AlphaFoldDB" id="A0A151HZH3"/>
<dbReference type="Proteomes" id="UP000078540">
    <property type="component" value="Unassembled WGS sequence"/>
</dbReference>
<protein>
    <submittedName>
        <fullName evidence="1">Uncharacterized protein</fullName>
    </submittedName>
</protein>
<accession>A0A151HZH3</accession>